<sequence>MDWIHAHRQLTEIISILFTCSFVGWITNYIAVQMIFYPNEFIGIGRFGWKGIIPNHAIKMSSLIAKVLTSKVVRPYELYEKVDPHQINDSVRDIIKEKSREIVHDILVAENPTLWSLLPDTIKEDLEKEIRIEIPKQIEQIYQSFGKELDSVLELEEIIRVSLSGRNTKFLVEMFVRCGGPEFTFIIRSGIYFGFLIGLVQVSFIGFFNQWWTMPIMGVLVGYYTNWLAILMIFRPLQPKKYLFFKYQGLFLKRQKEVSKEFAKVVSSRVFNAENLIRLIFLGKGGDLIIQLVIEKAKTMTESKLKEKAPFAPMFLGSQKLNELKVKIADRLIWIIPQVADRIQGYLTDSLQIEKTVADRLSVLPPEEFESLLHSVFKEDETTLIVLGALLGGFVGLIQAYLVFMS</sequence>
<organism evidence="2 3">
    <name type="scientific">Leptospira barantonii</name>
    <dbReference type="NCBI Taxonomy" id="2023184"/>
    <lineage>
        <taxon>Bacteria</taxon>
        <taxon>Pseudomonadati</taxon>
        <taxon>Spirochaetota</taxon>
        <taxon>Spirochaetia</taxon>
        <taxon>Leptospirales</taxon>
        <taxon>Leptospiraceae</taxon>
        <taxon>Leptospira</taxon>
    </lineage>
</organism>
<feature type="transmembrane region" description="Helical" evidence="1">
    <location>
        <begin position="190"/>
        <end position="208"/>
    </location>
</feature>
<dbReference type="Proteomes" id="UP000298429">
    <property type="component" value="Unassembled WGS sequence"/>
</dbReference>
<reference evidence="2 3" key="1">
    <citation type="journal article" date="2019" name="PLoS Negl. Trop. Dis.">
        <title>Revisiting the worldwide diversity of Leptospira species in the environment.</title>
        <authorList>
            <person name="Vincent A.T."/>
            <person name="Schiettekatte O."/>
            <person name="Bourhy P."/>
            <person name="Veyrier F.J."/>
            <person name="Picardeau M."/>
        </authorList>
    </citation>
    <scope>NUCLEOTIDE SEQUENCE [LARGE SCALE GENOMIC DNA]</scope>
    <source>
        <strain evidence="2 3">201702444</strain>
    </source>
</reference>
<proteinExistence type="predicted"/>
<comment type="caution">
    <text evidence="2">The sequence shown here is derived from an EMBL/GenBank/DDBJ whole genome shotgun (WGS) entry which is preliminary data.</text>
</comment>
<feature type="transmembrane region" description="Helical" evidence="1">
    <location>
        <begin position="214"/>
        <end position="234"/>
    </location>
</feature>
<evidence type="ECO:0000313" key="2">
    <source>
        <dbReference type="EMBL" id="TGM08874.1"/>
    </source>
</evidence>
<protein>
    <submittedName>
        <fullName evidence="2">DUF445 domain-containing protein</fullName>
    </submittedName>
</protein>
<dbReference type="EMBL" id="RQGN01000013">
    <property type="protein sequence ID" value="TGM08874.1"/>
    <property type="molecule type" value="Genomic_DNA"/>
</dbReference>
<evidence type="ECO:0000256" key="1">
    <source>
        <dbReference type="SAM" id="Phobius"/>
    </source>
</evidence>
<dbReference type="OrthoDB" id="9787430at2"/>
<dbReference type="PANTHER" id="PTHR35791:SF1">
    <property type="entry name" value="UPF0754 MEMBRANE PROTEIN YHEB"/>
    <property type="match status" value="1"/>
</dbReference>
<keyword evidence="1" id="KW-0812">Transmembrane</keyword>
<dbReference type="PANTHER" id="PTHR35791">
    <property type="entry name" value="UPF0754 MEMBRANE PROTEIN YHEB"/>
    <property type="match status" value="1"/>
</dbReference>
<feature type="transmembrane region" description="Helical" evidence="1">
    <location>
        <begin position="13"/>
        <end position="37"/>
    </location>
</feature>
<gene>
    <name evidence="2" type="ORF">EHQ76_02660</name>
</gene>
<evidence type="ECO:0000313" key="3">
    <source>
        <dbReference type="Proteomes" id="UP000298429"/>
    </source>
</evidence>
<keyword evidence="1" id="KW-0472">Membrane</keyword>
<dbReference type="RefSeq" id="WP_135669624.1">
    <property type="nucleotide sequence ID" value="NZ_RQGN01000013.1"/>
</dbReference>
<accession>A0A5F2BSB2</accession>
<feature type="transmembrane region" description="Helical" evidence="1">
    <location>
        <begin position="384"/>
        <end position="404"/>
    </location>
</feature>
<name>A0A5F2BSB2_9LEPT</name>
<dbReference type="AlphaFoldDB" id="A0A5F2BSB2"/>
<keyword evidence="1" id="KW-1133">Transmembrane helix</keyword>